<evidence type="ECO:0008006" key="5">
    <source>
        <dbReference type="Google" id="ProtNLM"/>
    </source>
</evidence>
<accession>A0ABP7LEP2</accession>
<evidence type="ECO:0000313" key="4">
    <source>
        <dbReference type="Proteomes" id="UP001500133"/>
    </source>
</evidence>
<sequence>METRTVQRPGVQDADAKASPLSPAARYQADIASGELVYDAAQKAAVMELQRLYDELLAPPPALPVTARGGFLRRLIGRDNKLENMTAGDASVTGVYLWGGVGRGKTWLMNTFFAALPFADKKRTHFHRFMQYVHAELGRYKGEKNPLSLIATDLAKQARVICFDEFFVEDIGDAMILANLLEALFARGVVLVVA</sequence>
<protein>
    <recommendedName>
        <fullName evidence="5">Cell division protein ZapE</fullName>
    </recommendedName>
</protein>
<dbReference type="PANTHER" id="PTHR12169">
    <property type="entry name" value="ATPASE N2B"/>
    <property type="match status" value="1"/>
</dbReference>
<dbReference type="NCBIfam" id="NF040713">
    <property type="entry name" value="ZapE"/>
    <property type="match status" value="1"/>
</dbReference>
<dbReference type="InterPro" id="IPR027417">
    <property type="entry name" value="P-loop_NTPase"/>
</dbReference>
<keyword evidence="2" id="KW-0067">ATP-binding</keyword>
<reference evidence="4" key="1">
    <citation type="journal article" date="2019" name="Int. J. Syst. Evol. Microbiol.">
        <title>The Global Catalogue of Microorganisms (GCM) 10K type strain sequencing project: providing services to taxonomists for standard genome sequencing and annotation.</title>
        <authorList>
            <consortium name="The Broad Institute Genomics Platform"/>
            <consortium name="The Broad Institute Genome Sequencing Center for Infectious Disease"/>
            <person name="Wu L."/>
            <person name="Ma J."/>
        </authorList>
    </citation>
    <scope>NUCLEOTIDE SEQUENCE [LARGE SCALE GENOMIC DNA]</scope>
    <source>
        <strain evidence="4">JCM 16914</strain>
    </source>
</reference>
<dbReference type="Proteomes" id="UP001500133">
    <property type="component" value="Unassembled WGS sequence"/>
</dbReference>
<keyword evidence="1" id="KW-0547">Nucleotide-binding</keyword>
<dbReference type="PANTHER" id="PTHR12169:SF6">
    <property type="entry name" value="AFG1-LIKE ATPASE"/>
    <property type="match status" value="1"/>
</dbReference>
<dbReference type="Gene3D" id="3.40.50.300">
    <property type="entry name" value="P-loop containing nucleotide triphosphate hydrolases"/>
    <property type="match status" value="1"/>
</dbReference>
<dbReference type="InterPro" id="IPR005654">
    <property type="entry name" value="ATPase_AFG1-like"/>
</dbReference>
<keyword evidence="4" id="KW-1185">Reference proteome</keyword>
<name>A0ABP7LEP2_9GAMM</name>
<organism evidence="3 4">
    <name type="scientific">Halomonas cibimaris</name>
    <dbReference type="NCBI Taxonomy" id="657012"/>
    <lineage>
        <taxon>Bacteria</taxon>
        <taxon>Pseudomonadati</taxon>
        <taxon>Pseudomonadota</taxon>
        <taxon>Gammaproteobacteria</taxon>
        <taxon>Oceanospirillales</taxon>
        <taxon>Halomonadaceae</taxon>
        <taxon>Halomonas</taxon>
    </lineage>
</organism>
<proteinExistence type="predicted"/>
<evidence type="ECO:0000256" key="1">
    <source>
        <dbReference type="ARBA" id="ARBA00022741"/>
    </source>
</evidence>
<dbReference type="Pfam" id="PF03969">
    <property type="entry name" value="AFG1_ATPase"/>
    <property type="match status" value="1"/>
</dbReference>
<evidence type="ECO:0000256" key="2">
    <source>
        <dbReference type="ARBA" id="ARBA00022840"/>
    </source>
</evidence>
<comment type="caution">
    <text evidence="3">The sequence shown here is derived from an EMBL/GenBank/DDBJ whole genome shotgun (WGS) entry which is preliminary data.</text>
</comment>
<dbReference type="SUPFAM" id="SSF52540">
    <property type="entry name" value="P-loop containing nucleoside triphosphate hydrolases"/>
    <property type="match status" value="1"/>
</dbReference>
<dbReference type="EMBL" id="BAAAZT010000023">
    <property type="protein sequence ID" value="GAA3897520.1"/>
    <property type="molecule type" value="Genomic_DNA"/>
</dbReference>
<gene>
    <name evidence="3" type="ORF">GCM10022228_05210</name>
</gene>
<evidence type="ECO:0000313" key="3">
    <source>
        <dbReference type="EMBL" id="GAA3897520.1"/>
    </source>
</evidence>